<dbReference type="PANTHER" id="PTHR45527:SF1">
    <property type="entry name" value="FATTY ACID SYNTHASE"/>
    <property type="match status" value="1"/>
</dbReference>
<protein>
    <submittedName>
        <fullName evidence="1">Uncharacterized protein</fullName>
    </submittedName>
</protein>
<dbReference type="PANTHER" id="PTHR45527">
    <property type="entry name" value="NONRIBOSOMAL PEPTIDE SYNTHETASE"/>
    <property type="match status" value="1"/>
</dbReference>
<dbReference type="OrthoDB" id="10530991at2759"/>
<dbReference type="GeneID" id="19144606"/>
<gene>
    <name evidence="1" type="ORF">COCCADRAFT_113233</name>
</gene>
<dbReference type="KEGG" id="bze:COCCADRAFT_113233"/>
<accession>W6XVP4</accession>
<reference evidence="1 2" key="1">
    <citation type="journal article" date="2013" name="PLoS Genet.">
        <title>Comparative genome structure, secondary metabolite, and effector coding capacity across Cochliobolus pathogens.</title>
        <authorList>
            <person name="Condon B.J."/>
            <person name="Leng Y."/>
            <person name="Wu D."/>
            <person name="Bushley K.E."/>
            <person name="Ohm R.A."/>
            <person name="Otillar R."/>
            <person name="Martin J."/>
            <person name="Schackwitz W."/>
            <person name="Grimwood J."/>
            <person name="MohdZainudin N."/>
            <person name="Xue C."/>
            <person name="Wang R."/>
            <person name="Manning V.A."/>
            <person name="Dhillon B."/>
            <person name="Tu Z.J."/>
            <person name="Steffenson B.J."/>
            <person name="Salamov A."/>
            <person name="Sun H."/>
            <person name="Lowry S."/>
            <person name="LaButti K."/>
            <person name="Han J."/>
            <person name="Copeland A."/>
            <person name="Lindquist E."/>
            <person name="Barry K."/>
            <person name="Schmutz J."/>
            <person name="Baker S.E."/>
            <person name="Ciuffetti L.M."/>
            <person name="Grigoriev I.V."/>
            <person name="Zhong S."/>
            <person name="Turgeon B.G."/>
        </authorList>
    </citation>
    <scope>NUCLEOTIDE SEQUENCE [LARGE SCALE GENOMIC DNA]</scope>
    <source>
        <strain evidence="1 2">26-R-13</strain>
    </source>
</reference>
<dbReference type="HOGENOM" id="CLU_1943074_0_0_1"/>
<dbReference type="GO" id="GO:0044550">
    <property type="term" value="P:secondary metabolite biosynthetic process"/>
    <property type="evidence" value="ECO:0007669"/>
    <property type="project" value="TreeGrafter"/>
</dbReference>
<dbReference type="GO" id="GO:0031177">
    <property type="term" value="F:phosphopantetheine binding"/>
    <property type="evidence" value="ECO:0007669"/>
    <property type="project" value="TreeGrafter"/>
</dbReference>
<name>W6XVP4_COCC2</name>
<dbReference type="InterPro" id="IPR023213">
    <property type="entry name" value="CAT-like_dom_sf"/>
</dbReference>
<dbReference type="EMBL" id="KI965096">
    <property type="protein sequence ID" value="EUC26844.1"/>
    <property type="molecule type" value="Genomic_DNA"/>
</dbReference>
<sequence length="130" mass="14899">MAAVRQSLPSAFCDNENQAKVNEHLKAVQEQVAQHFNWGLDRIEKILPCTPYQRDVIDHAIKNDQRTVGYTVYEVLNNMDIEKLAAAWKEVIRCVPALRSLVFTSESGEHFLVVLSESFTWIRLDNPDVN</sequence>
<dbReference type="RefSeq" id="XP_007718852.1">
    <property type="nucleotide sequence ID" value="XM_007720662.1"/>
</dbReference>
<dbReference type="GO" id="GO:0005737">
    <property type="term" value="C:cytoplasm"/>
    <property type="evidence" value="ECO:0007669"/>
    <property type="project" value="TreeGrafter"/>
</dbReference>
<dbReference type="STRING" id="930089.W6XVP4"/>
<dbReference type="SUPFAM" id="SSF52777">
    <property type="entry name" value="CoA-dependent acyltransferases"/>
    <property type="match status" value="1"/>
</dbReference>
<evidence type="ECO:0000313" key="2">
    <source>
        <dbReference type="Proteomes" id="UP000053841"/>
    </source>
</evidence>
<organism evidence="1 2">
    <name type="scientific">Cochliobolus carbonum (strain 26-R-13)</name>
    <name type="common">Maize leaf spot fungus</name>
    <name type="synonym">Bipolaris zeicola</name>
    <dbReference type="NCBI Taxonomy" id="930089"/>
    <lineage>
        <taxon>Eukaryota</taxon>
        <taxon>Fungi</taxon>
        <taxon>Dikarya</taxon>
        <taxon>Ascomycota</taxon>
        <taxon>Pezizomycotina</taxon>
        <taxon>Dothideomycetes</taxon>
        <taxon>Pleosporomycetidae</taxon>
        <taxon>Pleosporales</taxon>
        <taxon>Pleosporineae</taxon>
        <taxon>Pleosporaceae</taxon>
        <taxon>Bipolaris</taxon>
    </lineage>
</organism>
<keyword evidence="2" id="KW-1185">Reference proteome</keyword>
<dbReference type="Proteomes" id="UP000053841">
    <property type="component" value="Unassembled WGS sequence"/>
</dbReference>
<evidence type="ECO:0000313" key="1">
    <source>
        <dbReference type="EMBL" id="EUC26844.1"/>
    </source>
</evidence>
<feature type="non-terminal residue" evidence="1">
    <location>
        <position position="130"/>
    </location>
</feature>
<dbReference type="AlphaFoldDB" id="W6XVP4"/>
<dbReference type="Gene3D" id="3.30.559.10">
    <property type="entry name" value="Chloramphenicol acetyltransferase-like domain"/>
    <property type="match status" value="1"/>
</dbReference>
<proteinExistence type="predicted"/>
<dbReference type="GO" id="GO:0043041">
    <property type="term" value="P:amino acid activation for nonribosomal peptide biosynthetic process"/>
    <property type="evidence" value="ECO:0007669"/>
    <property type="project" value="TreeGrafter"/>
</dbReference>